<organism evidence="2">
    <name type="scientific">Phaeodactylum tricornutum</name>
    <name type="common">Diatom</name>
    <dbReference type="NCBI Taxonomy" id="2850"/>
    <lineage>
        <taxon>Eukaryota</taxon>
        <taxon>Sar</taxon>
        <taxon>Stramenopiles</taxon>
        <taxon>Ochrophyta</taxon>
        <taxon>Bacillariophyta</taxon>
        <taxon>Bacillariophyceae</taxon>
        <taxon>Bacillariophycidae</taxon>
        <taxon>Naviculales</taxon>
        <taxon>Phaeodactylaceae</taxon>
        <taxon>Phaeodactylum</taxon>
    </lineage>
</organism>
<dbReference type="Proteomes" id="UP000836788">
    <property type="component" value="Chromosome 7"/>
</dbReference>
<reference evidence="2" key="1">
    <citation type="submission" date="2022-02" db="EMBL/GenBank/DDBJ databases">
        <authorList>
            <person name="Giguere J D."/>
        </authorList>
    </citation>
    <scope>NUCLEOTIDE SEQUENCE</scope>
    <source>
        <strain evidence="2">CCAP 1055/1</strain>
    </source>
</reference>
<protein>
    <submittedName>
        <fullName evidence="2">Uncharacterized protein</fullName>
    </submittedName>
</protein>
<feature type="coiled-coil region" evidence="1">
    <location>
        <begin position="90"/>
        <end position="117"/>
    </location>
</feature>
<dbReference type="EMBL" id="OU594948">
    <property type="protein sequence ID" value="CAG9292871.1"/>
    <property type="molecule type" value="Genomic_DNA"/>
</dbReference>
<proteinExistence type="predicted"/>
<gene>
    <name evidence="2" type="ORF">PTTT1_LOCUS49742</name>
</gene>
<name>A0A8J9X849_PHATR</name>
<sequence length="452" mass="49702">MNAKKNRVEYVKASMQRMTVNKECPCLHHCASVQSNHATLQPSMFRSSSYHKGLCAICIQRALTEARERRQAALKANGRARVACAAVFEKSNTRKDLSQLQFESDQLRQKLDSRQKEGSRLALRVARMAMENEELQKSLVAQSATYTHRLRLERLQIALLHGGALTSAIRTATLKAQSLRWHWALQVFASHCLVVTPVEDDRRVLAEARRAHARGIGKIGGLPLPHAGPELYNVLPPQELVSALRLVASATKSVAQFLGIALPHPILLRQHIEGVTDIIELVMTEPETEPDRQLLSESMSESTNSLASIGKAAKHTLSRVVHRPNLIKATGSTKHTDVATAHSSPSGPLSMHPDLVNARLQHASSVVLVESATKGQDGTRYSLSSHTIHQEEFAISLQLLQNNIVALCIRAGVPVGRLWPAEAILLNLHALQIFCQEQIEVAILEDEGSVPA</sequence>
<evidence type="ECO:0000313" key="2">
    <source>
        <dbReference type="EMBL" id="CAG9292871.1"/>
    </source>
</evidence>
<evidence type="ECO:0000256" key="1">
    <source>
        <dbReference type="SAM" id="Coils"/>
    </source>
</evidence>
<dbReference type="AlphaFoldDB" id="A0A8J9X849"/>
<accession>A0A8J9X849</accession>
<keyword evidence="1" id="KW-0175">Coiled coil</keyword>